<evidence type="ECO:0000256" key="1">
    <source>
        <dbReference type="ARBA" id="ARBA00023015"/>
    </source>
</evidence>
<keyword evidence="8" id="KW-1185">Reference proteome</keyword>
<dbReference type="PANTHER" id="PTHR31079:SF9">
    <property type="entry name" value="SUPPRESSOR OF GAMMA RESPONSE 1"/>
    <property type="match status" value="1"/>
</dbReference>
<feature type="compositionally biased region" description="Basic and acidic residues" evidence="5">
    <location>
        <begin position="285"/>
        <end position="310"/>
    </location>
</feature>
<dbReference type="Pfam" id="PF02365">
    <property type="entry name" value="NAM"/>
    <property type="match status" value="1"/>
</dbReference>
<organism evidence="7 8">
    <name type="scientific">Ensete ventricosum</name>
    <name type="common">Abyssinian banana</name>
    <name type="synonym">Musa ensete</name>
    <dbReference type="NCBI Taxonomy" id="4639"/>
    <lineage>
        <taxon>Eukaryota</taxon>
        <taxon>Viridiplantae</taxon>
        <taxon>Streptophyta</taxon>
        <taxon>Embryophyta</taxon>
        <taxon>Tracheophyta</taxon>
        <taxon>Spermatophyta</taxon>
        <taxon>Magnoliopsida</taxon>
        <taxon>Liliopsida</taxon>
        <taxon>Zingiberales</taxon>
        <taxon>Musaceae</taxon>
        <taxon>Ensete</taxon>
    </lineage>
</organism>
<keyword evidence="1" id="KW-0805">Transcription regulation</keyword>
<dbReference type="EMBL" id="JAQQAF010000003">
    <property type="protein sequence ID" value="KAJ8500642.1"/>
    <property type="molecule type" value="Genomic_DNA"/>
</dbReference>
<sequence>MSSPSWLIDSKRIATKIKNASATVDPSKVKWISNPTKACPRCNHVIDNSDVVQEWPGLPKGVKFDPSDQELISHLMAKVRTGDAKPHPFINEFIPTVEEEDGICYTHPKKLPGVKLDGSVSHFFHRTFKAYNIGTRKRRKINTDDLVDVRWHKTGKTKPVIVDGRHLGCKKIMVLYMSTTKGEKPEKTNWVMHQYHLGTGEDEKDGEYVVSKIFYQQQSKPGDKNGQDLGDKNGQNLTMEIDHNVVTELDPAPGVVPGSPEQNSGDKQDNVERLEVISVQSNVHHSGDEEHHVHLEGDKPDDQGEHPTEDTKWWEGESQYLLDSQQLAEGIAICEEFLQSQSSCAGEEVKRSNLCLSDYAAMGAEALKMDLEECQNLDTTDNANIELDTPPDFRLSQLEFGSQDSFLAWPVDGHSGEGTLDRNLRNLYLSLAGKPSEGRRRERNGRWPLLPNDGNLRSFKRGGASLRQQLHNLQEDLGQKRLLFGFPLDG</sequence>
<keyword evidence="4" id="KW-0539">Nucleus</keyword>
<comment type="caution">
    <text evidence="7">The sequence shown here is derived from an EMBL/GenBank/DDBJ whole genome shotgun (WGS) entry which is preliminary data.</text>
</comment>
<evidence type="ECO:0000256" key="4">
    <source>
        <dbReference type="ARBA" id="ARBA00023242"/>
    </source>
</evidence>
<feature type="domain" description="NAC" evidence="6">
    <location>
        <begin position="58"/>
        <end position="216"/>
    </location>
</feature>
<dbReference type="GO" id="GO:0005634">
    <property type="term" value="C:nucleus"/>
    <property type="evidence" value="ECO:0007669"/>
    <property type="project" value="TreeGrafter"/>
</dbReference>
<name>A0AAV8RMV3_ENSVE</name>
<proteinExistence type="predicted"/>
<evidence type="ECO:0000259" key="6">
    <source>
        <dbReference type="PROSITE" id="PS51005"/>
    </source>
</evidence>
<dbReference type="GO" id="GO:0003700">
    <property type="term" value="F:DNA-binding transcription factor activity"/>
    <property type="evidence" value="ECO:0007669"/>
    <property type="project" value="InterPro"/>
</dbReference>
<dbReference type="Gene3D" id="2.170.150.80">
    <property type="entry name" value="NAC domain"/>
    <property type="match status" value="1"/>
</dbReference>
<feature type="region of interest" description="Disordered" evidence="5">
    <location>
        <begin position="284"/>
        <end position="310"/>
    </location>
</feature>
<evidence type="ECO:0000313" key="7">
    <source>
        <dbReference type="EMBL" id="KAJ8500642.1"/>
    </source>
</evidence>
<protein>
    <recommendedName>
        <fullName evidence="6">NAC domain-containing protein</fullName>
    </recommendedName>
</protein>
<dbReference type="InterPro" id="IPR044799">
    <property type="entry name" value="SOG1-like"/>
</dbReference>
<dbReference type="SUPFAM" id="SSF101941">
    <property type="entry name" value="NAC domain"/>
    <property type="match status" value="1"/>
</dbReference>
<reference evidence="7 8" key="1">
    <citation type="submission" date="2022-12" db="EMBL/GenBank/DDBJ databases">
        <title>Chromosome-scale assembly of the Ensete ventricosum genome.</title>
        <authorList>
            <person name="Dussert Y."/>
            <person name="Stocks J."/>
            <person name="Wendawek A."/>
            <person name="Woldeyes F."/>
            <person name="Nichols R.A."/>
            <person name="Borrell J.S."/>
        </authorList>
    </citation>
    <scope>NUCLEOTIDE SEQUENCE [LARGE SCALE GENOMIC DNA]</scope>
    <source>
        <strain evidence="8">cv. Maze</strain>
        <tissue evidence="7">Seeds</tissue>
    </source>
</reference>
<dbReference type="GO" id="GO:0000976">
    <property type="term" value="F:transcription cis-regulatory region binding"/>
    <property type="evidence" value="ECO:0007669"/>
    <property type="project" value="TreeGrafter"/>
</dbReference>
<gene>
    <name evidence="7" type="ORF">OPV22_011194</name>
</gene>
<dbReference type="Proteomes" id="UP001222027">
    <property type="component" value="Unassembled WGS sequence"/>
</dbReference>
<accession>A0AAV8RMV3</accession>
<evidence type="ECO:0000256" key="5">
    <source>
        <dbReference type="SAM" id="MobiDB-lite"/>
    </source>
</evidence>
<dbReference type="InterPro" id="IPR003441">
    <property type="entry name" value="NAC-dom"/>
</dbReference>
<dbReference type="AlphaFoldDB" id="A0AAV8RMV3"/>
<evidence type="ECO:0000256" key="2">
    <source>
        <dbReference type="ARBA" id="ARBA00023125"/>
    </source>
</evidence>
<evidence type="ECO:0000313" key="8">
    <source>
        <dbReference type="Proteomes" id="UP001222027"/>
    </source>
</evidence>
<evidence type="ECO:0000256" key="3">
    <source>
        <dbReference type="ARBA" id="ARBA00023163"/>
    </source>
</evidence>
<dbReference type="PANTHER" id="PTHR31079">
    <property type="entry name" value="NAC DOMAIN-CONTAINING PROTEIN 73"/>
    <property type="match status" value="1"/>
</dbReference>
<keyword evidence="2" id="KW-0238">DNA-binding</keyword>
<keyword evidence="3" id="KW-0804">Transcription</keyword>
<feature type="region of interest" description="Disordered" evidence="5">
    <location>
        <begin position="249"/>
        <end position="268"/>
    </location>
</feature>
<dbReference type="PROSITE" id="PS51005">
    <property type="entry name" value="NAC"/>
    <property type="match status" value="1"/>
</dbReference>
<dbReference type="InterPro" id="IPR036093">
    <property type="entry name" value="NAC_dom_sf"/>
</dbReference>
<dbReference type="FunFam" id="2.170.150.80:FF:000009">
    <property type="entry name" value="NAC domain-containing protein 8"/>
    <property type="match status" value="1"/>
</dbReference>